<dbReference type="Gene3D" id="1.10.1660.10">
    <property type="match status" value="1"/>
</dbReference>
<dbReference type="SUPFAM" id="SSF46955">
    <property type="entry name" value="Putative DNA-binding domain"/>
    <property type="match status" value="1"/>
</dbReference>
<dbReference type="EMBL" id="JAUSUZ010000001">
    <property type="protein sequence ID" value="MDQ0364711.1"/>
    <property type="molecule type" value="Genomic_DNA"/>
</dbReference>
<dbReference type="PANTHER" id="PTHR30204">
    <property type="entry name" value="REDOX-CYCLING DRUG-SENSING TRANSCRIPTIONAL ACTIVATOR SOXR"/>
    <property type="match status" value="1"/>
</dbReference>
<keyword evidence="1 3" id="KW-0238">DNA-binding</keyword>
<evidence type="ECO:0000313" key="3">
    <source>
        <dbReference type="EMBL" id="MDQ0364711.1"/>
    </source>
</evidence>
<dbReference type="InterPro" id="IPR047057">
    <property type="entry name" value="MerR_fam"/>
</dbReference>
<dbReference type="GO" id="GO:0003700">
    <property type="term" value="F:DNA-binding transcription factor activity"/>
    <property type="evidence" value="ECO:0007669"/>
    <property type="project" value="InterPro"/>
</dbReference>
<name>A0AAE4AWG3_9ACTN</name>
<reference evidence="3 4" key="1">
    <citation type="submission" date="2023-07" db="EMBL/GenBank/DDBJ databases">
        <title>Sequencing the genomes of 1000 actinobacteria strains.</title>
        <authorList>
            <person name="Klenk H.-P."/>
        </authorList>
    </citation>
    <scope>NUCLEOTIDE SEQUENCE [LARGE SCALE GENOMIC DNA]</scope>
    <source>
        <strain evidence="3 4">DSM 44709</strain>
    </source>
</reference>
<feature type="domain" description="HTH merR-type" evidence="2">
    <location>
        <begin position="6"/>
        <end position="75"/>
    </location>
</feature>
<dbReference type="AlphaFoldDB" id="A0AAE4AWG3"/>
<organism evidence="3 4">
    <name type="scientific">Catenuloplanes indicus</name>
    <dbReference type="NCBI Taxonomy" id="137267"/>
    <lineage>
        <taxon>Bacteria</taxon>
        <taxon>Bacillati</taxon>
        <taxon>Actinomycetota</taxon>
        <taxon>Actinomycetes</taxon>
        <taxon>Micromonosporales</taxon>
        <taxon>Micromonosporaceae</taxon>
        <taxon>Catenuloplanes</taxon>
    </lineage>
</organism>
<dbReference type="RefSeq" id="WP_307236329.1">
    <property type="nucleotide sequence ID" value="NZ_JAUSUZ010000001.1"/>
</dbReference>
<dbReference type="GO" id="GO:0003677">
    <property type="term" value="F:DNA binding"/>
    <property type="evidence" value="ECO:0007669"/>
    <property type="project" value="UniProtKB-KW"/>
</dbReference>
<sequence>MRNGGGWSTRELAEIAGTTVKAVRYYHRIGLLPEPERAANGYKRYRVAHLTRLLRIRRLIDMGVPLAEMDAIEGSAEGAEQVLRALDAELAASIARQQRMRAELAEALRRPHLADLPAGFGEFPEGLPDADRGLLLISAQVLEPDALDLLRDVPVEPRSAATIAFDTLPADADEATRQSLAERFAPEVRVSRETYPELTALGADGGPFTSPVMLRSIAELFNPAQIDVLQRINAMLTPPRA</sequence>
<dbReference type="PRINTS" id="PR00040">
    <property type="entry name" value="HTHMERR"/>
</dbReference>
<dbReference type="InterPro" id="IPR009061">
    <property type="entry name" value="DNA-bd_dom_put_sf"/>
</dbReference>
<dbReference type="InterPro" id="IPR000551">
    <property type="entry name" value="MerR-type_HTH_dom"/>
</dbReference>
<dbReference type="Proteomes" id="UP001240236">
    <property type="component" value="Unassembled WGS sequence"/>
</dbReference>
<accession>A0AAE4AWG3</accession>
<evidence type="ECO:0000259" key="2">
    <source>
        <dbReference type="PROSITE" id="PS50937"/>
    </source>
</evidence>
<dbReference type="SMART" id="SM00422">
    <property type="entry name" value="HTH_MERR"/>
    <property type="match status" value="1"/>
</dbReference>
<evidence type="ECO:0000256" key="1">
    <source>
        <dbReference type="ARBA" id="ARBA00023125"/>
    </source>
</evidence>
<evidence type="ECO:0000313" key="4">
    <source>
        <dbReference type="Proteomes" id="UP001240236"/>
    </source>
</evidence>
<dbReference type="PANTHER" id="PTHR30204:SF93">
    <property type="entry name" value="HTH MERR-TYPE DOMAIN-CONTAINING PROTEIN"/>
    <property type="match status" value="1"/>
</dbReference>
<gene>
    <name evidence="3" type="ORF">J2S42_001380</name>
</gene>
<protein>
    <submittedName>
        <fullName evidence="3">DNA-binding transcriptional MerR regulator</fullName>
    </submittedName>
</protein>
<dbReference type="PROSITE" id="PS50937">
    <property type="entry name" value="HTH_MERR_2"/>
    <property type="match status" value="1"/>
</dbReference>
<dbReference type="Pfam" id="PF13411">
    <property type="entry name" value="MerR_1"/>
    <property type="match status" value="1"/>
</dbReference>
<comment type="caution">
    <text evidence="3">The sequence shown here is derived from an EMBL/GenBank/DDBJ whole genome shotgun (WGS) entry which is preliminary data.</text>
</comment>
<proteinExistence type="predicted"/>
<keyword evidence="4" id="KW-1185">Reference proteome</keyword>